<dbReference type="OrthoDB" id="3318at2759"/>
<dbReference type="STRING" id="425264.A0A3G2S119"/>
<evidence type="ECO:0000256" key="3">
    <source>
        <dbReference type="ARBA" id="ARBA00023034"/>
    </source>
</evidence>
<proteinExistence type="predicted"/>
<protein>
    <submittedName>
        <fullName evidence="8">Golgi reassembly-stacking protein 2</fullName>
    </submittedName>
</protein>
<keyword evidence="5" id="KW-0479">Metal-binding</keyword>
<evidence type="ECO:0000313" key="8">
    <source>
        <dbReference type="EMBL" id="AYO41660.1"/>
    </source>
</evidence>
<feature type="binding site" evidence="5">
    <location>
        <position position="127"/>
    </location>
    <ligand>
        <name>Zn(2+)</name>
        <dbReference type="ChEBI" id="CHEBI:29105"/>
    </ligand>
</feature>
<dbReference type="Gene3D" id="2.30.42.10">
    <property type="match status" value="2"/>
</dbReference>
<evidence type="ECO:0000256" key="4">
    <source>
        <dbReference type="ARBA" id="ARBA00023136"/>
    </source>
</evidence>
<dbReference type="PROSITE" id="PS51865">
    <property type="entry name" value="PDZ_GRASP"/>
    <property type="match status" value="2"/>
</dbReference>
<evidence type="ECO:0000313" key="9">
    <source>
        <dbReference type="Proteomes" id="UP000269793"/>
    </source>
</evidence>
<evidence type="ECO:0000259" key="7">
    <source>
        <dbReference type="PROSITE" id="PS51865"/>
    </source>
</evidence>
<accession>A0A3G2S119</accession>
<dbReference type="InterPro" id="IPR024958">
    <property type="entry name" value="GRASP_PDZ"/>
</dbReference>
<dbReference type="SUPFAM" id="SSF50156">
    <property type="entry name" value="PDZ domain-like"/>
    <property type="match status" value="1"/>
</dbReference>
<keyword evidence="5" id="KW-0862">Zinc</keyword>
<evidence type="ECO:0000256" key="1">
    <source>
        <dbReference type="ARBA" id="ARBA00004394"/>
    </source>
</evidence>
<organism evidence="8 9">
    <name type="scientific">Malassezia restricta (strain ATCC 96810 / NBRC 103918 / CBS 7877)</name>
    <name type="common">Seborrheic dermatitis infection agent</name>
    <dbReference type="NCBI Taxonomy" id="425264"/>
    <lineage>
        <taxon>Eukaryota</taxon>
        <taxon>Fungi</taxon>
        <taxon>Dikarya</taxon>
        <taxon>Basidiomycota</taxon>
        <taxon>Ustilaginomycotina</taxon>
        <taxon>Malasseziomycetes</taxon>
        <taxon>Malasseziales</taxon>
        <taxon>Malasseziaceae</taxon>
        <taxon>Malassezia</taxon>
    </lineage>
</organism>
<evidence type="ECO:0000256" key="5">
    <source>
        <dbReference type="PIRSR" id="PIRSR607583-1"/>
    </source>
</evidence>
<feature type="compositionally biased region" description="Polar residues" evidence="6">
    <location>
        <begin position="247"/>
        <end position="273"/>
    </location>
</feature>
<dbReference type="InterPro" id="IPR036034">
    <property type="entry name" value="PDZ_sf"/>
</dbReference>
<dbReference type="InterPro" id="IPR007583">
    <property type="entry name" value="GRASP55_65"/>
</dbReference>
<dbReference type="Pfam" id="PF04495">
    <property type="entry name" value="GRASP55_65"/>
    <property type="match status" value="1"/>
</dbReference>
<sequence>MGANESRLNSDDLGPKQGYHVIRVAQKSPAQYAGFEPFFDFCVGINGQPLAGLGVNILNDNISNAQPTKASWSMVEESEGRTIIINTWNSKHQEYRDVSIVPSRKWSENNSQSNAQPSLLGLTLRLCNPLETISHVWHVLEVIEGSPADSAGLVPYGDYIIGWTQGPLRSEHDFFQLIEQYINRNLSLYVYNSDYDHTREVVIVPNRDWGGEGILGCGMGYGLLHRIPQPRKLWDDVVPEDQNQAYLSKETPSLSHSDVSTAPVSSNVTQEPISNDYGVTLNMHEEEEE</sequence>
<feature type="binding site" evidence="5">
    <location>
        <position position="20"/>
    </location>
    <ligand>
        <name>Zn(2+)</name>
        <dbReference type="ChEBI" id="CHEBI:29105"/>
    </ligand>
</feature>
<keyword evidence="9" id="KW-1185">Reference proteome</keyword>
<gene>
    <name evidence="8" type="primary">Gorasp2</name>
    <name evidence="8" type="ORF">DNF11_0710</name>
</gene>
<feature type="domain" description="PDZ GRASP-type" evidence="7">
    <location>
        <begin position="135"/>
        <end position="224"/>
    </location>
</feature>
<feature type="domain" description="PDZ GRASP-type" evidence="7">
    <location>
        <begin position="17"/>
        <end position="129"/>
    </location>
</feature>
<reference evidence="8 9" key="1">
    <citation type="submission" date="2018-10" db="EMBL/GenBank/DDBJ databases">
        <title>Complete genome sequence of Malassezia restricta CBS 7877.</title>
        <authorList>
            <person name="Morand S.C."/>
            <person name="Bertignac M."/>
            <person name="Iltis A."/>
            <person name="Kolder I."/>
            <person name="Pirovano W."/>
            <person name="Jourdain R."/>
            <person name="Clavaud C."/>
        </authorList>
    </citation>
    <scope>NUCLEOTIDE SEQUENCE [LARGE SCALE GENOMIC DNA]</scope>
    <source>
        <strain evidence="8 9">CBS 7877</strain>
    </source>
</reference>
<dbReference type="AlphaFoldDB" id="A0A3G2S119"/>
<keyword evidence="2" id="KW-0677">Repeat</keyword>
<dbReference type="PANTHER" id="PTHR12893:SF0">
    <property type="entry name" value="GRASP65"/>
    <property type="match status" value="1"/>
</dbReference>
<evidence type="ECO:0000256" key="2">
    <source>
        <dbReference type="ARBA" id="ARBA00022737"/>
    </source>
</evidence>
<dbReference type="GO" id="GO:0000139">
    <property type="term" value="C:Golgi membrane"/>
    <property type="evidence" value="ECO:0007669"/>
    <property type="project" value="UniProtKB-SubCell"/>
</dbReference>
<keyword evidence="3" id="KW-0333">Golgi apparatus</keyword>
<dbReference type="FunFam" id="2.30.42.10:FF:000026">
    <property type="entry name" value="Golgi reassembly stacking protein 2"/>
    <property type="match status" value="1"/>
</dbReference>
<dbReference type="GO" id="GO:0007030">
    <property type="term" value="P:Golgi organization"/>
    <property type="evidence" value="ECO:0007669"/>
    <property type="project" value="TreeGrafter"/>
</dbReference>
<dbReference type="GO" id="GO:0046872">
    <property type="term" value="F:metal ion binding"/>
    <property type="evidence" value="ECO:0007669"/>
    <property type="project" value="UniProtKB-KW"/>
</dbReference>
<dbReference type="PANTHER" id="PTHR12893">
    <property type="entry name" value="GOLGI REASSEMBLY STACKING PROTEIN GRASP"/>
    <property type="match status" value="1"/>
</dbReference>
<dbReference type="VEuPathDB" id="FungiDB:DNF11_0710"/>
<dbReference type="Proteomes" id="UP000269793">
    <property type="component" value="Chromosome I"/>
</dbReference>
<feature type="region of interest" description="Disordered" evidence="6">
    <location>
        <begin position="247"/>
        <end position="289"/>
    </location>
</feature>
<keyword evidence="4" id="KW-0472">Membrane</keyword>
<comment type="subcellular location">
    <subcellularLocation>
        <location evidence="1">Golgi apparatus membrane</location>
    </subcellularLocation>
</comment>
<evidence type="ECO:0000256" key="6">
    <source>
        <dbReference type="SAM" id="MobiDB-lite"/>
    </source>
</evidence>
<dbReference type="EMBL" id="CP033148">
    <property type="protein sequence ID" value="AYO41660.1"/>
    <property type="molecule type" value="Genomic_DNA"/>
</dbReference>
<name>A0A3G2S119_MALR7</name>